<evidence type="ECO:0000313" key="3">
    <source>
        <dbReference type="Proteomes" id="UP000000557"/>
    </source>
</evidence>
<reference evidence="2 3" key="1">
    <citation type="journal article" date="2003" name="DNA Res.">
        <title>Complete genome structure of Gloeobacter violaceus PCC 7421, a cyanobacterium that lacks thylakoids.</title>
        <authorList>
            <person name="Nakamura Y."/>
            <person name="Kaneko T."/>
            <person name="Sato S."/>
            <person name="Mimuro M."/>
            <person name="Miyashita H."/>
            <person name="Tsuchiya T."/>
            <person name="Sasamoto S."/>
            <person name="Watanabe A."/>
            <person name="Kawashima K."/>
            <person name="Kishida Y."/>
            <person name="Kiyokawa C."/>
            <person name="Kohara M."/>
            <person name="Matsumoto M."/>
            <person name="Matsuno A."/>
            <person name="Nakazaki N."/>
            <person name="Shimpo S."/>
            <person name="Takeuchi C."/>
            <person name="Yamada M."/>
            <person name="Tabata S."/>
        </authorList>
    </citation>
    <scope>NUCLEOTIDE SEQUENCE [LARGE SCALE GENOMIC DNA]</scope>
    <source>
        <strain evidence="3">ATCC 29082 / PCC 7421</strain>
    </source>
</reference>
<sequence>MRTKTRREPMSAEPQPKGARDPQENPEKYTPDLDKIDLDLSGTETAQPNVSPEIIAREEAKEEEAIAKFADTQAPDLEFLPLDFLNDQEDEEERDFRVKFRQVVLAGYGEGKSLDEIYTAVDAIERSKAVDTKNLPLHDLAKRIYQSAANRSSEVTRCYICGKYNPRYEDSCPTFCPYSESIGQS</sequence>
<dbReference type="InParanoid" id="Q7NL18"/>
<organism evidence="2 3">
    <name type="scientific">Gloeobacter violaceus (strain ATCC 29082 / PCC 7421)</name>
    <dbReference type="NCBI Taxonomy" id="251221"/>
    <lineage>
        <taxon>Bacteria</taxon>
        <taxon>Bacillati</taxon>
        <taxon>Cyanobacteriota</taxon>
        <taxon>Cyanophyceae</taxon>
        <taxon>Gloeobacterales</taxon>
        <taxon>Gloeobacteraceae</taxon>
        <taxon>Gloeobacter</taxon>
    </lineage>
</organism>
<dbReference type="HOGENOM" id="CLU_1523058_0_0_3"/>
<feature type="compositionally biased region" description="Basic and acidic residues" evidence="1">
    <location>
        <begin position="1"/>
        <end position="10"/>
    </location>
</feature>
<reference evidence="2 3" key="2">
    <citation type="journal article" date="2003" name="DNA Res.">
        <title>Complete genome structure of Gloeobacter violaceus PCC 7421, a cyanobacterium that lacks thylakoids (supplement).</title>
        <authorList>
            <person name="Nakamura Y."/>
            <person name="Kaneko T."/>
            <person name="Sato S."/>
            <person name="Mimuro M."/>
            <person name="Miyashita H."/>
            <person name="Tsuchiya T."/>
            <person name="Sasamoto S."/>
            <person name="Watanabe A."/>
            <person name="Kawashima K."/>
            <person name="Kishida Y."/>
            <person name="Kiyokawa C."/>
            <person name="Kohara M."/>
            <person name="Matsumoto M."/>
            <person name="Matsuno A."/>
            <person name="Nakazaki N."/>
            <person name="Shimpo S."/>
            <person name="Takeuchi C."/>
            <person name="Yamada M."/>
            <person name="Tabata S."/>
        </authorList>
    </citation>
    <scope>NUCLEOTIDE SEQUENCE [LARGE SCALE GENOMIC DNA]</scope>
    <source>
        <strain evidence="3">ATCC 29082 / PCC 7421</strain>
    </source>
</reference>
<evidence type="ECO:0000256" key="1">
    <source>
        <dbReference type="SAM" id="MobiDB-lite"/>
    </source>
</evidence>
<evidence type="ECO:0000313" key="2">
    <source>
        <dbReference type="EMBL" id="BAC89249.1"/>
    </source>
</evidence>
<proteinExistence type="predicted"/>
<gene>
    <name evidence="2" type="ordered locus">gll1308</name>
</gene>
<feature type="region of interest" description="Disordered" evidence="1">
    <location>
        <begin position="1"/>
        <end position="52"/>
    </location>
</feature>
<feature type="compositionally biased region" description="Basic and acidic residues" evidence="1">
    <location>
        <begin position="18"/>
        <end position="38"/>
    </location>
</feature>
<protein>
    <submittedName>
        <fullName evidence="2">Gll1308 protein</fullName>
    </submittedName>
</protein>
<dbReference type="AlphaFoldDB" id="Q7NL18"/>
<keyword evidence="3" id="KW-1185">Reference proteome</keyword>
<name>Q7NL18_GLOVI</name>
<dbReference type="EMBL" id="BA000045">
    <property type="protein sequence ID" value="BAC89249.1"/>
    <property type="molecule type" value="Genomic_DNA"/>
</dbReference>
<dbReference type="EnsemblBacteria" id="BAC89249">
    <property type="protein sequence ID" value="BAC89249"/>
    <property type="gene ID" value="BAC89249"/>
</dbReference>
<dbReference type="Proteomes" id="UP000000557">
    <property type="component" value="Chromosome"/>
</dbReference>
<accession>Q7NL18</accession>
<dbReference type="STRING" id="251221.gene:10758789"/>
<dbReference type="KEGG" id="gvi:gll1308"/>
<dbReference type="OrthoDB" id="9830539at2"/>